<organism evidence="1 2">
    <name type="scientific">Xanthoceras sorbifolium</name>
    <dbReference type="NCBI Taxonomy" id="99658"/>
    <lineage>
        <taxon>Eukaryota</taxon>
        <taxon>Viridiplantae</taxon>
        <taxon>Streptophyta</taxon>
        <taxon>Embryophyta</taxon>
        <taxon>Tracheophyta</taxon>
        <taxon>Spermatophyta</taxon>
        <taxon>Magnoliopsida</taxon>
        <taxon>eudicotyledons</taxon>
        <taxon>Gunneridae</taxon>
        <taxon>Pentapetalae</taxon>
        <taxon>rosids</taxon>
        <taxon>malvids</taxon>
        <taxon>Sapindales</taxon>
        <taxon>Sapindaceae</taxon>
        <taxon>Xanthoceroideae</taxon>
        <taxon>Xanthoceras</taxon>
    </lineage>
</organism>
<evidence type="ECO:0000313" key="2">
    <source>
        <dbReference type="Proteomes" id="UP000827721"/>
    </source>
</evidence>
<protein>
    <submittedName>
        <fullName evidence="1">Uncharacterized protein</fullName>
    </submittedName>
</protein>
<keyword evidence="2" id="KW-1185">Reference proteome</keyword>
<comment type="caution">
    <text evidence="1">The sequence shown here is derived from an EMBL/GenBank/DDBJ whole genome shotgun (WGS) entry which is preliminary data.</text>
</comment>
<accession>A0ABQ8I8M6</accession>
<proteinExistence type="predicted"/>
<reference evidence="1 2" key="1">
    <citation type="submission" date="2021-02" db="EMBL/GenBank/DDBJ databases">
        <title>Plant Genome Project.</title>
        <authorList>
            <person name="Zhang R.-G."/>
        </authorList>
    </citation>
    <scope>NUCLEOTIDE SEQUENCE [LARGE SCALE GENOMIC DNA]</scope>
    <source>
        <tissue evidence="1">Leaves</tissue>
    </source>
</reference>
<sequence>MATGAVNVVRGSRSSVEELLQIYSHSESVALAVDNPEFFNRIAETFCSKSAMRFVILLWGKKSCLATDRMDGIPIFNYDEVIDLGRESRRVLSASHDASKLMAIV</sequence>
<dbReference type="PANTHER" id="PTHR43813:SF1">
    <property type="entry name" value="ACYL-ACTIVATING ENZYME 16, CHLOROPLASTIC-RELATED"/>
    <property type="match status" value="1"/>
</dbReference>
<dbReference type="PANTHER" id="PTHR43813">
    <property type="entry name" value="ACYL-ACTIVATING ENZYME 16, CHLOROPLASTIC-RELATED"/>
    <property type="match status" value="1"/>
</dbReference>
<evidence type="ECO:0000313" key="1">
    <source>
        <dbReference type="EMBL" id="KAH7572987.1"/>
    </source>
</evidence>
<dbReference type="Proteomes" id="UP000827721">
    <property type="component" value="Unassembled WGS sequence"/>
</dbReference>
<name>A0ABQ8I8M6_9ROSI</name>
<dbReference type="EMBL" id="JAFEMO010000003">
    <property type="protein sequence ID" value="KAH7572987.1"/>
    <property type="molecule type" value="Genomic_DNA"/>
</dbReference>
<dbReference type="InterPro" id="IPR052987">
    <property type="entry name" value="Chloroplast_AMP-bd_Enzymes"/>
</dbReference>
<gene>
    <name evidence="1" type="ORF">JRO89_XS03G0047100</name>
</gene>